<dbReference type="SUPFAM" id="SSF56112">
    <property type="entry name" value="Protein kinase-like (PK-like)"/>
    <property type="match status" value="1"/>
</dbReference>
<dbReference type="PROSITE" id="PS00108">
    <property type="entry name" value="PROTEIN_KINASE_ST"/>
    <property type="match status" value="1"/>
</dbReference>
<dbReference type="InterPro" id="IPR017441">
    <property type="entry name" value="Protein_kinase_ATP_BS"/>
</dbReference>
<sequence>MIAVERANRERAEARIGTLLKGKWRLDMLLGVGGMAAVYAATHRNKNRAAVKVLHPDLAAEPAIRARFHHEGYAANAVGHPCVVRILDDDETDDGLAFLVMELLEGETYDRIAQRCGGRLPTPEVLTLALAVLDVLVAAHEKRILHRDLKPENIFLTLTGTIKVLDFGLARALEAAVEQGRIMTSFGTTMGTPGFMPPEQARGDWNEVDATSDLWAVGATLYTLLSGCLVHEAGNLTGSLIMAATKPVGSLALVAPSLPRAVIELVDRSLQFDKANRFQDAAAMRAAVTDAMQPTTRVSPGNTPEPHRLHGKALMEPRVGTNSEPATVAIAGAKRPLPPTLPTPPDSASALAPRAPLAPEASLGQLTPSRGTSGPLSPAVRPPAAQRPTPPQQTDRPEVVSPIEIAKDTFWVGKRDPKSIFHANPYLRIFRPKPGFEQAGPFHLLVDPGSSSDFAVVSAKIGTLIGGMNKLSALFINHQDPDVGSSAAVISARYAPGASIVCSEATWRLIVHFNLPPERYVDTARFPRGFDVPTGHMMLPVPSPFCHFRGAVMLYDPETRVLFTGDLFGGLTPIEARGLWADESDWAGIRAFHQTYMPTNRVLTRAMDTIRALDPPVEIIAPQHGRLLRGPLLHRYIERLARLPVGLDILDDVADEETLTAWNSVLRRVVRTARMVLGPEADELLQQHEDLRDTLQVHGDQVRLSSLGRWTLSAVVEALTVGQTPTIANPIKLEAVLACEELELPSPDIRIEDAESSEHVGA</sequence>
<dbReference type="PROSITE" id="PS50011">
    <property type="entry name" value="PROTEIN_KINASE_DOM"/>
    <property type="match status" value="1"/>
</dbReference>
<accession>A0ABT6NKX4</accession>
<comment type="caution">
    <text evidence="6">The sequence shown here is derived from an EMBL/GenBank/DDBJ whole genome shotgun (WGS) entry which is preliminary data.</text>
</comment>
<keyword evidence="7" id="KW-1185">Reference proteome</keyword>
<keyword evidence="2 3" id="KW-0067">ATP-binding</keyword>
<dbReference type="Pfam" id="PF00069">
    <property type="entry name" value="Pkinase"/>
    <property type="match status" value="1"/>
</dbReference>
<proteinExistence type="predicted"/>
<dbReference type="InterPro" id="IPR001279">
    <property type="entry name" value="Metallo-B-lactamas"/>
</dbReference>
<feature type="binding site" evidence="3">
    <location>
        <position position="52"/>
    </location>
    <ligand>
        <name>ATP</name>
        <dbReference type="ChEBI" id="CHEBI:30616"/>
    </ligand>
</feature>
<dbReference type="Pfam" id="PF19583">
    <property type="entry name" value="ODP"/>
    <property type="match status" value="1"/>
</dbReference>
<organism evidence="6 7">
    <name type="scientific">Polyangium sorediatum</name>
    <dbReference type="NCBI Taxonomy" id="889274"/>
    <lineage>
        <taxon>Bacteria</taxon>
        <taxon>Pseudomonadati</taxon>
        <taxon>Myxococcota</taxon>
        <taxon>Polyangia</taxon>
        <taxon>Polyangiales</taxon>
        <taxon>Polyangiaceae</taxon>
        <taxon>Polyangium</taxon>
    </lineage>
</organism>
<evidence type="ECO:0000256" key="3">
    <source>
        <dbReference type="PROSITE-ProRule" id="PRU10141"/>
    </source>
</evidence>
<dbReference type="InterPro" id="IPR011009">
    <property type="entry name" value="Kinase-like_dom_sf"/>
</dbReference>
<gene>
    <name evidence="6" type="ORF">QHF89_05435</name>
</gene>
<dbReference type="GO" id="GO:0016301">
    <property type="term" value="F:kinase activity"/>
    <property type="evidence" value="ECO:0007669"/>
    <property type="project" value="UniProtKB-KW"/>
</dbReference>
<dbReference type="Proteomes" id="UP001160301">
    <property type="component" value="Unassembled WGS sequence"/>
</dbReference>
<dbReference type="EMBL" id="JARZHI010000003">
    <property type="protein sequence ID" value="MDI1428923.1"/>
    <property type="molecule type" value="Genomic_DNA"/>
</dbReference>
<dbReference type="SUPFAM" id="SSF56281">
    <property type="entry name" value="Metallo-hydrolase/oxidoreductase"/>
    <property type="match status" value="1"/>
</dbReference>
<dbReference type="PROSITE" id="PS00107">
    <property type="entry name" value="PROTEIN_KINASE_ATP"/>
    <property type="match status" value="1"/>
</dbReference>
<feature type="region of interest" description="Disordered" evidence="4">
    <location>
        <begin position="361"/>
        <end position="401"/>
    </location>
</feature>
<name>A0ABT6NKX4_9BACT</name>
<dbReference type="InterPro" id="IPR045761">
    <property type="entry name" value="ODP_dom"/>
</dbReference>
<dbReference type="InterPro" id="IPR000719">
    <property type="entry name" value="Prot_kinase_dom"/>
</dbReference>
<feature type="compositionally biased region" description="Polar residues" evidence="4">
    <location>
        <begin position="364"/>
        <end position="375"/>
    </location>
</feature>
<keyword evidence="1 3" id="KW-0547">Nucleotide-binding</keyword>
<keyword evidence="6" id="KW-0808">Transferase</keyword>
<evidence type="ECO:0000256" key="1">
    <source>
        <dbReference type="ARBA" id="ARBA00022741"/>
    </source>
</evidence>
<evidence type="ECO:0000313" key="7">
    <source>
        <dbReference type="Proteomes" id="UP001160301"/>
    </source>
</evidence>
<dbReference type="CDD" id="cd14014">
    <property type="entry name" value="STKc_PknB_like"/>
    <property type="match status" value="1"/>
</dbReference>
<dbReference type="InterPro" id="IPR036866">
    <property type="entry name" value="RibonucZ/Hydroxyglut_hydro"/>
</dbReference>
<dbReference type="SMART" id="SM00220">
    <property type="entry name" value="S_TKc"/>
    <property type="match status" value="1"/>
</dbReference>
<protein>
    <submittedName>
        <fullName evidence="6">Protein kinase</fullName>
    </submittedName>
</protein>
<keyword evidence="6" id="KW-0418">Kinase</keyword>
<dbReference type="RefSeq" id="WP_136967176.1">
    <property type="nucleotide sequence ID" value="NZ_JARZHI010000003.1"/>
</dbReference>
<evidence type="ECO:0000256" key="2">
    <source>
        <dbReference type="ARBA" id="ARBA00022840"/>
    </source>
</evidence>
<feature type="compositionally biased region" description="Low complexity" evidence="4">
    <location>
        <begin position="378"/>
        <end position="387"/>
    </location>
</feature>
<evidence type="ECO:0000313" key="6">
    <source>
        <dbReference type="EMBL" id="MDI1428923.1"/>
    </source>
</evidence>
<evidence type="ECO:0000256" key="4">
    <source>
        <dbReference type="SAM" id="MobiDB-lite"/>
    </source>
</evidence>
<dbReference type="Gene3D" id="3.30.200.20">
    <property type="entry name" value="Phosphorylase Kinase, domain 1"/>
    <property type="match status" value="1"/>
</dbReference>
<dbReference type="PANTHER" id="PTHR43041">
    <property type="entry name" value="HYDROLASE, METALLO-BETA-LACTAMASE SUPERFAMILY"/>
    <property type="match status" value="1"/>
</dbReference>
<dbReference type="InterPro" id="IPR008271">
    <property type="entry name" value="Ser/Thr_kinase_AS"/>
</dbReference>
<reference evidence="6 7" key="1">
    <citation type="submission" date="2023-04" db="EMBL/GenBank/DDBJ databases">
        <title>The genome sequence of Polyangium sorediatum DSM14670.</title>
        <authorList>
            <person name="Zhang X."/>
        </authorList>
    </citation>
    <scope>NUCLEOTIDE SEQUENCE [LARGE SCALE GENOMIC DNA]</scope>
    <source>
        <strain evidence="6 7">DSM 14670</strain>
    </source>
</reference>
<evidence type="ECO:0000259" key="5">
    <source>
        <dbReference type="PROSITE" id="PS50011"/>
    </source>
</evidence>
<dbReference type="Gene3D" id="3.60.15.10">
    <property type="entry name" value="Ribonuclease Z/Hydroxyacylglutathione hydrolase-like"/>
    <property type="match status" value="1"/>
</dbReference>
<dbReference type="Gene3D" id="1.10.510.10">
    <property type="entry name" value="Transferase(Phosphotransferase) domain 1"/>
    <property type="match status" value="1"/>
</dbReference>
<dbReference type="SMART" id="SM00849">
    <property type="entry name" value="Lactamase_B"/>
    <property type="match status" value="1"/>
</dbReference>
<feature type="domain" description="Protein kinase" evidence="5">
    <location>
        <begin position="24"/>
        <end position="296"/>
    </location>
</feature>
<dbReference type="PANTHER" id="PTHR43041:SF1">
    <property type="entry name" value="METALLO-BETA-LACTAMASE DOMAIN-CONTAINING PROTEIN"/>
    <property type="match status" value="1"/>
</dbReference>